<sequence>MVIKSRVQQHDYWRRIEDIPYDYSICRSGIFDSGIFVSGAVNCEMFFNVWIMNEYGNEESWTKLFHVPKVHNHQGLRAYKALYIFEDEKLLVEFFYVETCDRKLVVYDSKTATFNILEFQNNYAQMNPKVYIESLMLP</sequence>
<dbReference type="EnsemblPlants" id="KEH32809">
    <property type="protein sequence ID" value="KEH32809"/>
    <property type="gene ID" value="MTR_3g006550"/>
</dbReference>
<dbReference type="HOGENOM" id="CLU_1858197_0_0_1"/>
<dbReference type="AlphaFoldDB" id="A0A072USL5"/>
<dbReference type="Proteomes" id="UP000002051">
    <property type="component" value="Chromosome 3"/>
</dbReference>
<evidence type="ECO:0008006" key="4">
    <source>
        <dbReference type="Google" id="ProtNLM"/>
    </source>
</evidence>
<dbReference type="EMBL" id="CM001219">
    <property type="protein sequence ID" value="KEH32809.1"/>
    <property type="molecule type" value="Genomic_DNA"/>
</dbReference>
<evidence type="ECO:0000313" key="1">
    <source>
        <dbReference type="EMBL" id="KEH32809.1"/>
    </source>
</evidence>
<keyword evidence="3" id="KW-1185">Reference proteome</keyword>
<accession>A0A072USL5</accession>
<gene>
    <name evidence="1" type="ordered locus">MTR_3g006550</name>
</gene>
<proteinExistence type="predicted"/>
<reference evidence="1 3" key="1">
    <citation type="journal article" date="2011" name="Nature">
        <title>The Medicago genome provides insight into the evolution of rhizobial symbioses.</title>
        <authorList>
            <person name="Young N.D."/>
            <person name="Debelle F."/>
            <person name="Oldroyd G.E."/>
            <person name="Geurts R."/>
            <person name="Cannon S.B."/>
            <person name="Udvardi M.K."/>
            <person name="Benedito V.A."/>
            <person name="Mayer K.F."/>
            <person name="Gouzy J."/>
            <person name="Schoof H."/>
            <person name="Van de Peer Y."/>
            <person name="Proost S."/>
            <person name="Cook D.R."/>
            <person name="Meyers B.C."/>
            <person name="Spannagl M."/>
            <person name="Cheung F."/>
            <person name="De Mita S."/>
            <person name="Krishnakumar V."/>
            <person name="Gundlach H."/>
            <person name="Zhou S."/>
            <person name="Mudge J."/>
            <person name="Bharti A.K."/>
            <person name="Murray J.D."/>
            <person name="Naoumkina M.A."/>
            <person name="Rosen B."/>
            <person name="Silverstein K.A."/>
            <person name="Tang H."/>
            <person name="Rombauts S."/>
            <person name="Zhao P.X."/>
            <person name="Zhou P."/>
            <person name="Barbe V."/>
            <person name="Bardou P."/>
            <person name="Bechner M."/>
            <person name="Bellec A."/>
            <person name="Berger A."/>
            <person name="Berges H."/>
            <person name="Bidwell S."/>
            <person name="Bisseling T."/>
            <person name="Choisne N."/>
            <person name="Couloux A."/>
            <person name="Denny R."/>
            <person name="Deshpande S."/>
            <person name="Dai X."/>
            <person name="Doyle J.J."/>
            <person name="Dudez A.M."/>
            <person name="Farmer A.D."/>
            <person name="Fouteau S."/>
            <person name="Franken C."/>
            <person name="Gibelin C."/>
            <person name="Gish J."/>
            <person name="Goldstein S."/>
            <person name="Gonzalez A.J."/>
            <person name="Green P.J."/>
            <person name="Hallab A."/>
            <person name="Hartog M."/>
            <person name="Hua A."/>
            <person name="Humphray S.J."/>
            <person name="Jeong D.H."/>
            <person name="Jing Y."/>
            <person name="Jocker A."/>
            <person name="Kenton S.M."/>
            <person name="Kim D.J."/>
            <person name="Klee K."/>
            <person name="Lai H."/>
            <person name="Lang C."/>
            <person name="Lin S."/>
            <person name="Macmil S.L."/>
            <person name="Magdelenat G."/>
            <person name="Matthews L."/>
            <person name="McCorrison J."/>
            <person name="Monaghan E.L."/>
            <person name="Mun J.H."/>
            <person name="Najar F.Z."/>
            <person name="Nicholson C."/>
            <person name="Noirot C."/>
            <person name="O'Bleness M."/>
            <person name="Paule C.R."/>
            <person name="Poulain J."/>
            <person name="Prion F."/>
            <person name="Qin B."/>
            <person name="Qu C."/>
            <person name="Retzel E.F."/>
            <person name="Riddle C."/>
            <person name="Sallet E."/>
            <person name="Samain S."/>
            <person name="Samson N."/>
            <person name="Sanders I."/>
            <person name="Saurat O."/>
            <person name="Scarpelli C."/>
            <person name="Schiex T."/>
            <person name="Segurens B."/>
            <person name="Severin A.J."/>
            <person name="Sherrier D.J."/>
            <person name="Shi R."/>
            <person name="Sims S."/>
            <person name="Singer S.R."/>
            <person name="Sinharoy S."/>
            <person name="Sterck L."/>
            <person name="Viollet A."/>
            <person name="Wang B.B."/>
            <person name="Wang K."/>
            <person name="Wang M."/>
            <person name="Wang X."/>
            <person name="Warfsmann J."/>
            <person name="Weissenbach J."/>
            <person name="White D.D."/>
            <person name="White J.D."/>
            <person name="Wiley G.B."/>
            <person name="Wincker P."/>
            <person name="Xing Y."/>
            <person name="Yang L."/>
            <person name="Yao Z."/>
            <person name="Ying F."/>
            <person name="Zhai J."/>
            <person name="Zhou L."/>
            <person name="Zuber A."/>
            <person name="Denarie J."/>
            <person name="Dixon R.A."/>
            <person name="May G.D."/>
            <person name="Schwartz D.C."/>
            <person name="Rogers J."/>
            <person name="Quetier F."/>
            <person name="Town C.D."/>
            <person name="Roe B.A."/>
        </authorList>
    </citation>
    <scope>NUCLEOTIDE SEQUENCE [LARGE SCALE GENOMIC DNA]</scope>
    <source>
        <strain evidence="1">A17</strain>
        <strain evidence="2 3">cv. Jemalong A17</strain>
    </source>
</reference>
<reference evidence="1 3" key="2">
    <citation type="journal article" date="2014" name="BMC Genomics">
        <title>An improved genome release (version Mt4.0) for the model legume Medicago truncatula.</title>
        <authorList>
            <person name="Tang H."/>
            <person name="Krishnakumar V."/>
            <person name="Bidwell S."/>
            <person name="Rosen B."/>
            <person name="Chan A."/>
            <person name="Zhou S."/>
            <person name="Gentzbittel L."/>
            <person name="Childs K.L."/>
            <person name="Yandell M."/>
            <person name="Gundlach H."/>
            <person name="Mayer K.F."/>
            <person name="Schwartz D.C."/>
            <person name="Town C.D."/>
        </authorList>
    </citation>
    <scope>GENOME REANNOTATION</scope>
    <source>
        <strain evidence="1">A17</strain>
        <strain evidence="2 3">cv. Jemalong A17</strain>
    </source>
</reference>
<name>A0A072USL5_MEDTR</name>
<evidence type="ECO:0000313" key="2">
    <source>
        <dbReference type="EnsemblPlants" id="KEH32809"/>
    </source>
</evidence>
<protein>
    <recommendedName>
        <fullName evidence="4">F-box protein interaction domain protein</fullName>
    </recommendedName>
</protein>
<evidence type="ECO:0000313" key="3">
    <source>
        <dbReference type="Proteomes" id="UP000002051"/>
    </source>
</evidence>
<organism evidence="1 3">
    <name type="scientific">Medicago truncatula</name>
    <name type="common">Barrel medic</name>
    <name type="synonym">Medicago tribuloides</name>
    <dbReference type="NCBI Taxonomy" id="3880"/>
    <lineage>
        <taxon>Eukaryota</taxon>
        <taxon>Viridiplantae</taxon>
        <taxon>Streptophyta</taxon>
        <taxon>Embryophyta</taxon>
        <taxon>Tracheophyta</taxon>
        <taxon>Spermatophyta</taxon>
        <taxon>Magnoliopsida</taxon>
        <taxon>eudicotyledons</taxon>
        <taxon>Gunneridae</taxon>
        <taxon>Pentapetalae</taxon>
        <taxon>rosids</taxon>
        <taxon>fabids</taxon>
        <taxon>Fabales</taxon>
        <taxon>Fabaceae</taxon>
        <taxon>Papilionoideae</taxon>
        <taxon>50 kb inversion clade</taxon>
        <taxon>NPAAA clade</taxon>
        <taxon>Hologalegina</taxon>
        <taxon>IRL clade</taxon>
        <taxon>Trifolieae</taxon>
        <taxon>Medicago</taxon>
    </lineage>
</organism>
<reference evidence="2" key="3">
    <citation type="submission" date="2015-04" db="UniProtKB">
        <authorList>
            <consortium name="EnsemblPlants"/>
        </authorList>
    </citation>
    <scope>IDENTIFICATION</scope>
    <source>
        <strain evidence="2">cv. Jemalong A17</strain>
    </source>
</reference>